<evidence type="ECO:0000259" key="9">
    <source>
        <dbReference type="PROSITE" id="PS50928"/>
    </source>
</evidence>
<feature type="transmembrane region" description="Helical" evidence="7">
    <location>
        <begin position="300"/>
        <end position="320"/>
    </location>
</feature>
<dbReference type="Pfam" id="PF00528">
    <property type="entry name" value="BPD_transp_1"/>
    <property type="match status" value="1"/>
</dbReference>
<keyword evidence="2 7" id="KW-0813">Transport</keyword>
<dbReference type="PANTHER" id="PTHR30193">
    <property type="entry name" value="ABC TRANSPORTER PERMEASE PROTEIN"/>
    <property type="match status" value="1"/>
</dbReference>
<proteinExistence type="inferred from homology"/>
<comment type="subcellular location">
    <subcellularLocation>
        <location evidence="1 7">Cell membrane</location>
        <topology evidence="1 7">Multi-pass membrane protein</topology>
    </subcellularLocation>
</comment>
<accession>A0A512PF81</accession>
<gene>
    <name evidence="10" type="ORF">CSO01_25800</name>
</gene>
<comment type="caution">
    <text evidence="10">The sequence shown here is derived from an EMBL/GenBank/DDBJ whole genome shotgun (WGS) entry which is preliminary data.</text>
</comment>
<dbReference type="Proteomes" id="UP000321798">
    <property type="component" value="Unassembled WGS sequence"/>
</dbReference>
<sequence length="332" mass="36017">MTMAPVRAHTEQTTPPAAAAAPATTAPATTVPASAARTRRRRPYGRHTLAPLLLTGTTIVLFALFFVWPGALGLAYSFTDYRGLGDMDFVGLQNYQDLFVDQDFYSALTRTGLYVVLSVPLTYVVSLAIAVLLVNVHAKGTAAAKIVFFVPWLVSPIVTGVIWRWLFGESFGFVNYALGRLGAGPVAWASDANLSLLVVLLASAWASTAFNMLLFMAAIRNVPRSYYEAAQLDGANGWQRFRAITLPGIAPTSFMVVLLTTIGSMKEFAMVQALNGGGPGTENRLIVQYIYETGFNRAQVGYASAVSMVLMAILLVIALVQLRFERRATRDF</sequence>
<evidence type="ECO:0000256" key="4">
    <source>
        <dbReference type="ARBA" id="ARBA00022692"/>
    </source>
</evidence>
<evidence type="ECO:0000256" key="8">
    <source>
        <dbReference type="SAM" id="MobiDB-lite"/>
    </source>
</evidence>
<feature type="domain" description="ABC transmembrane type-1" evidence="9">
    <location>
        <begin position="108"/>
        <end position="321"/>
    </location>
</feature>
<feature type="transmembrane region" description="Helical" evidence="7">
    <location>
        <begin position="113"/>
        <end position="134"/>
    </location>
</feature>
<dbReference type="CDD" id="cd06261">
    <property type="entry name" value="TM_PBP2"/>
    <property type="match status" value="1"/>
</dbReference>
<name>A0A512PF81_9CELL</name>
<feature type="transmembrane region" description="Helical" evidence="7">
    <location>
        <begin position="194"/>
        <end position="219"/>
    </location>
</feature>
<evidence type="ECO:0000256" key="6">
    <source>
        <dbReference type="ARBA" id="ARBA00023136"/>
    </source>
</evidence>
<evidence type="ECO:0000256" key="2">
    <source>
        <dbReference type="ARBA" id="ARBA00022448"/>
    </source>
</evidence>
<dbReference type="GO" id="GO:0055085">
    <property type="term" value="P:transmembrane transport"/>
    <property type="evidence" value="ECO:0007669"/>
    <property type="project" value="InterPro"/>
</dbReference>
<evidence type="ECO:0000256" key="1">
    <source>
        <dbReference type="ARBA" id="ARBA00004651"/>
    </source>
</evidence>
<keyword evidence="11" id="KW-1185">Reference proteome</keyword>
<evidence type="ECO:0000256" key="7">
    <source>
        <dbReference type="RuleBase" id="RU363032"/>
    </source>
</evidence>
<reference evidence="10 11" key="1">
    <citation type="submission" date="2019-07" db="EMBL/GenBank/DDBJ databases">
        <title>Whole genome shotgun sequence of Cellulomonas soli NBRC 109434.</title>
        <authorList>
            <person name="Hosoyama A."/>
            <person name="Uohara A."/>
            <person name="Ohji S."/>
            <person name="Ichikawa N."/>
        </authorList>
    </citation>
    <scope>NUCLEOTIDE SEQUENCE [LARGE SCALE GENOMIC DNA]</scope>
    <source>
        <strain evidence="10 11">NBRC 109434</strain>
    </source>
</reference>
<feature type="region of interest" description="Disordered" evidence="8">
    <location>
        <begin position="1"/>
        <end position="40"/>
    </location>
</feature>
<feature type="compositionally biased region" description="Low complexity" evidence="8">
    <location>
        <begin position="13"/>
        <end position="36"/>
    </location>
</feature>
<evidence type="ECO:0000313" key="11">
    <source>
        <dbReference type="Proteomes" id="UP000321798"/>
    </source>
</evidence>
<dbReference type="Gene3D" id="1.10.3720.10">
    <property type="entry name" value="MetI-like"/>
    <property type="match status" value="1"/>
</dbReference>
<feature type="transmembrane region" description="Helical" evidence="7">
    <location>
        <begin position="49"/>
        <end position="68"/>
    </location>
</feature>
<dbReference type="EMBL" id="BKAL01000008">
    <property type="protein sequence ID" value="GEP69865.1"/>
    <property type="molecule type" value="Genomic_DNA"/>
</dbReference>
<protein>
    <submittedName>
        <fullName evidence="10">Sugar ABC transporter permease</fullName>
    </submittedName>
</protein>
<keyword evidence="3" id="KW-1003">Cell membrane</keyword>
<keyword evidence="6 7" id="KW-0472">Membrane</keyword>
<dbReference type="InterPro" id="IPR051393">
    <property type="entry name" value="ABC_transporter_permease"/>
</dbReference>
<feature type="transmembrane region" description="Helical" evidence="7">
    <location>
        <begin position="146"/>
        <end position="166"/>
    </location>
</feature>
<dbReference type="PANTHER" id="PTHR30193:SF41">
    <property type="entry name" value="DIACETYLCHITOBIOSE UPTAKE SYSTEM PERMEASE PROTEIN NGCF"/>
    <property type="match status" value="1"/>
</dbReference>
<dbReference type="InterPro" id="IPR000515">
    <property type="entry name" value="MetI-like"/>
</dbReference>
<dbReference type="AlphaFoldDB" id="A0A512PF81"/>
<evidence type="ECO:0000313" key="10">
    <source>
        <dbReference type="EMBL" id="GEP69865.1"/>
    </source>
</evidence>
<dbReference type="InterPro" id="IPR035906">
    <property type="entry name" value="MetI-like_sf"/>
</dbReference>
<keyword evidence="5 7" id="KW-1133">Transmembrane helix</keyword>
<feature type="transmembrane region" description="Helical" evidence="7">
    <location>
        <begin position="240"/>
        <end position="262"/>
    </location>
</feature>
<organism evidence="10 11">
    <name type="scientific">Cellulomonas soli</name>
    <dbReference type="NCBI Taxonomy" id="931535"/>
    <lineage>
        <taxon>Bacteria</taxon>
        <taxon>Bacillati</taxon>
        <taxon>Actinomycetota</taxon>
        <taxon>Actinomycetes</taxon>
        <taxon>Micrococcales</taxon>
        <taxon>Cellulomonadaceae</taxon>
        <taxon>Cellulomonas</taxon>
    </lineage>
</organism>
<keyword evidence="4 7" id="KW-0812">Transmembrane</keyword>
<comment type="similarity">
    <text evidence="7">Belongs to the binding-protein-dependent transport system permease family.</text>
</comment>
<dbReference type="SUPFAM" id="SSF161098">
    <property type="entry name" value="MetI-like"/>
    <property type="match status" value="1"/>
</dbReference>
<dbReference type="GO" id="GO:0005886">
    <property type="term" value="C:plasma membrane"/>
    <property type="evidence" value="ECO:0007669"/>
    <property type="project" value="UniProtKB-SubCell"/>
</dbReference>
<evidence type="ECO:0000256" key="3">
    <source>
        <dbReference type="ARBA" id="ARBA00022475"/>
    </source>
</evidence>
<evidence type="ECO:0000256" key="5">
    <source>
        <dbReference type="ARBA" id="ARBA00022989"/>
    </source>
</evidence>
<dbReference type="PROSITE" id="PS50928">
    <property type="entry name" value="ABC_TM1"/>
    <property type="match status" value="1"/>
</dbReference>